<dbReference type="GO" id="GO:0009279">
    <property type="term" value="C:cell outer membrane"/>
    <property type="evidence" value="ECO:0007669"/>
    <property type="project" value="UniProtKB-SubCell"/>
</dbReference>
<evidence type="ECO:0000259" key="3">
    <source>
        <dbReference type="Pfam" id="PF02563"/>
    </source>
</evidence>
<evidence type="ECO:0000313" key="5">
    <source>
        <dbReference type="EMBL" id="MBU2692287.1"/>
    </source>
</evidence>
<gene>
    <name evidence="5" type="ORF">KJ970_15295</name>
</gene>
<comment type="caution">
    <text evidence="5">The sequence shown here is derived from an EMBL/GenBank/DDBJ whole genome shotgun (WGS) entry which is preliminary data.</text>
</comment>
<dbReference type="GO" id="GO:0006811">
    <property type="term" value="P:monoatomic ion transport"/>
    <property type="evidence" value="ECO:0007669"/>
    <property type="project" value="UniProtKB-KW"/>
</dbReference>
<name>A0A948W4J5_UNCEI</name>
<evidence type="ECO:0000313" key="6">
    <source>
        <dbReference type="Proteomes" id="UP000777784"/>
    </source>
</evidence>
<dbReference type="Gene3D" id="3.30.1950.10">
    <property type="entry name" value="wza like domain"/>
    <property type="match status" value="1"/>
</dbReference>
<dbReference type="Proteomes" id="UP000777784">
    <property type="component" value="Unassembled WGS sequence"/>
</dbReference>
<dbReference type="GO" id="GO:0046930">
    <property type="term" value="C:pore complex"/>
    <property type="evidence" value="ECO:0007669"/>
    <property type="project" value="UniProtKB-KW"/>
</dbReference>
<feature type="domain" description="Soluble ligand binding" evidence="4">
    <location>
        <begin position="229"/>
        <end position="284"/>
    </location>
</feature>
<dbReference type="Pfam" id="PF10531">
    <property type="entry name" value="SLBB"/>
    <property type="match status" value="4"/>
</dbReference>
<dbReference type="GO" id="GO:0015288">
    <property type="term" value="F:porin activity"/>
    <property type="evidence" value="ECO:0007669"/>
    <property type="project" value="UniProtKB-KW"/>
</dbReference>
<protein>
    <submittedName>
        <fullName evidence="5">SLBB domain-containing protein</fullName>
    </submittedName>
</protein>
<dbReference type="InterPro" id="IPR019554">
    <property type="entry name" value="Soluble_ligand-bd"/>
</dbReference>
<keyword evidence="1 2" id="KW-0732">Signal</keyword>
<dbReference type="InterPro" id="IPR049712">
    <property type="entry name" value="Poly_export"/>
</dbReference>
<dbReference type="Pfam" id="PF02563">
    <property type="entry name" value="Poly_export"/>
    <property type="match status" value="1"/>
</dbReference>
<proteinExistence type="predicted"/>
<feature type="signal peptide" evidence="2">
    <location>
        <begin position="1"/>
        <end position="24"/>
    </location>
</feature>
<reference evidence="5" key="1">
    <citation type="submission" date="2021-05" db="EMBL/GenBank/DDBJ databases">
        <title>Energy efficiency and biological interactions define the core microbiome of deep oligotrophic groundwater.</title>
        <authorList>
            <person name="Mehrshad M."/>
            <person name="Lopez-Fernandez M."/>
            <person name="Bell E."/>
            <person name="Bernier-Latmani R."/>
            <person name="Bertilsson S."/>
            <person name="Dopson M."/>
        </authorList>
    </citation>
    <scope>NUCLEOTIDE SEQUENCE</scope>
    <source>
        <strain evidence="5">Modern_marine.mb.64</strain>
    </source>
</reference>
<dbReference type="InterPro" id="IPR003715">
    <property type="entry name" value="Poly_export_N"/>
</dbReference>
<dbReference type="AlphaFoldDB" id="A0A948W4J5"/>
<sequence length="569" mass="63116">MRNSIHITILLIIALCLFSTEAGSQENGAVTPGDPFAGEAPQETVIEPAPTPFAGPGGGLESAISSQTYRVGPGDRFTINIWGPEPTVYHLQITLEGKILIPKVGELNVNGRPLSEAQALITNLLHKHFRQADIDVSLTGLRQFQVHVLGQVARPGTYLASAVDRVSAAVNWAAGFAKNASQRKIFVMNSDSIRAKVDLFAFFQQGDPQFNPCLRDGDIVYVPFSTGRFTVMGSVNNPGAVEFLEKDLFSTALHYAGGFTSEAFLDTIEIARYQTATGEPERYFALADGRIVAATEQHHSAMPKVLGAFTINNAMLETGAHPKYPEFELQSDDIIFVRSVPEYRLKRLVEVTGEVVYPGFYAIDEGETRVSDVIARAGGLTSDAFLFEAQLIRREAVRLEDKEFERLKDVPRSDMTDDEYEYYKLKSRENPGLMFVDFHKVLAEGDSKQDLLLQRGDYINIPTRKNFISVLGMVRSPGNIIFDKDLKPADYIKRVGGYAENADTGRARVIKAGSGEWISLKSAKRVEPGDTIWIPEKRDRNYWVTFKEALTVTTQIIAFYLIIDQAISK</sequence>
<feature type="chain" id="PRO_5036738082" evidence="2">
    <location>
        <begin position="25"/>
        <end position="569"/>
    </location>
</feature>
<feature type="domain" description="Soluble ligand binding" evidence="4">
    <location>
        <begin position="468"/>
        <end position="512"/>
    </location>
</feature>
<dbReference type="EMBL" id="JAHJDP010000087">
    <property type="protein sequence ID" value="MBU2692287.1"/>
    <property type="molecule type" value="Genomic_DNA"/>
</dbReference>
<dbReference type="GO" id="GO:0015159">
    <property type="term" value="F:polysaccharide transmembrane transporter activity"/>
    <property type="evidence" value="ECO:0007669"/>
    <property type="project" value="InterPro"/>
</dbReference>
<evidence type="ECO:0000259" key="4">
    <source>
        <dbReference type="Pfam" id="PF10531"/>
    </source>
</evidence>
<dbReference type="PANTHER" id="PTHR33619">
    <property type="entry name" value="POLYSACCHARIDE EXPORT PROTEIN GFCE-RELATED"/>
    <property type="match status" value="1"/>
</dbReference>
<dbReference type="Gene3D" id="3.10.560.10">
    <property type="entry name" value="Outer membrane lipoprotein wza domain like"/>
    <property type="match status" value="4"/>
</dbReference>
<dbReference type="PANTHER" id="PTHR33619:SF3">
    <property type="entry name" value="POLYSACCHARIDE EXPORT PROTEIN GFCE-RELATED"/>
    <property type="match status" value="1"/>
</dbReference>
<accession>A0A948W4J5</accession>
<evidence type="ECO:0000256" key="2">
    <source>
        <dbReference type="SAM" id="SignalP"/>
    </source>
</evidence>
<evidence type="ECO:0000256" key="1">
    <source>
        <dbReference type="ARBA" id="ARBA00022729"/>
    </source>
</evidence>
<organism evidence="5 6">
    <name type="scientific">Eiseniibacteriota bacterium</name>
    <dbReference type="NCBI Taxonomy" id="2212470"/>
    <lineage>
        <taxon>Bacteria</taxon>
        <taxon>Candidatus Eiseniibacteriota</taxon>
    </lineage>
</organism>
<feature type="domain" description="Soluble ligand binding" evidence="4">
    <location>
        <begin position="146"/>
        <end position="188"/>
    </location>
</feature>
<feature type="domain" description="Polysaccharide export protein N-terminal" evidence="3">
    <location>
        <begin position="66"/>
        <end position="138"/>
    </location>
</feature>
<feature type="domain" description="Soluble ligand binding" evidence="4">
    <location>
        <begin position="349"/>
        <end position="394"/>
    </location>
</feature>